<evidence type="ECO:0000256" key="1">
    <source>
        <dbReference type="SAM" id="MobiDB-lite"/>
    </source>
</evidence>
<dbReference type="AlphaFoldDB" id="A0A2G2ZK40"/>
<feature type="compositionally biased region" description="Low complexity" evidence="1">
    <location>
        <begin position="25"/>
        <end position="47"/>
    </location>
</feature>
<evidence type="ECO:0000313" key="2">
    <source>
        <dbReference type="EMBL" id="PHT82295.1"/>
    </source>
</evidence>
<feature type="compositionally biased region" description="Polar residues" evidence="1">
    <location>
        <begin position="66"/>
        <end position="81"/>
    </location>
</feature>
<dbReference type="EMBL" id="AYRZ02000005">
    <property type="protein sequence ID" value="PHT82295.1"/>
    <property type="molecule type" value="Genomic_DNA"/>
</dbReference>
<keyword evidence="3" id="KW-1185">Reference proteome</keyword>
<reference evidence="2 3" key="1">
    <citation type="journal article" date="2014" name="Nat. Genet.">
        <title>Genome sequence of the hot pepper provides insights into the evolution of pungency in Capsicum species.</title>
        <authorList>
            <person name="Kim S."/>
            <person name="Park M."/>
            <person name="Yeom S.I."/>
            <person name="Kim Y.M."/>
            <person name="Lee J.M."/>
            <person name="Lee H.A."/>
            <person name="Seo E."/>
            <person name="Choi J."/>
            <person name="Cheong K."/>
            <person name="Kim K.T."/>
            <person name="Jung K."/>
            <person name="Lee G.W."/>
            <person name="Oh S.K."/>
            <person name="Bae C."/>
            <person name="Kim S.B."/>
            <person name="Lee H.Y."/>
            <person name="Kim S.Y."/>
            <person name="Kim M.S."/>
            <person name="Kang B.C."/>
            <person name="Jo Y.D."/>
            <person name="Yang H.B."/>
            <person name="Jeong H.J."/>
            <person name="Kang W.H."/>
            <person name="Kwon J.K."/>
            <person name="Shin C."/>
            <person name="Lim J.Y."/>
            <person name="Park J.H."/>
            <person name="Huh J.H."/>
            <person name="Kim J.S."/>
            <person name="Kim B.D."/>
            <person name="Cohen O."/>
            <person name="Paran I."/>
            <person name="Suh M.C."/>
            <person name="Lee S.B."/>
            <person name="Kim Y.K."/>
            <person name="Shin Y."/>
            <person name="Noh S.J."/>
            <person name="Park J."/>
            <person name="Seo Y.S."/>
            <person name="Kwon S.Y."/>
            <person name="Kim H.A."/>
            <person name="Park J.M."/>
            <person name="Kim H.J."/>
            <person name="Choi S.B."/>
            <person name="Bosland P.W."/>
            <person name="Reeves G."/>
            <person name="Jo S.H."/>
            <person name="Lee B.W."/>
            <person name="Cho H.T."/>
            <person name="Choi H.S."/>
            <person name="Lee M.S."/>
            <person name="Yu Y."/>
            <person name="Do Choi Y."/>
            <person name="Park B.S."/>
            <person name="van Deynze A."/>
            <person name="Ashrafi H."/>
            <person name="Hill T."/>
            <person name="Kim W.T."/>
            <person name="Pai H.S."/>
            <person name="Ahn H.K."/>
            <person name="Yeam I."/>
            <person name="Giovannoni J.J."/>
            <person name="Rose J.K."/>
            <person name="Sorensen I."/>
            <person name="Lee S.J."/>
            <person name="Kim R.W."/>
            <person name="Choi I.Y."/>
            <person name="Choi B.S."/>
            <person name="Lim J.S."/>
            <person name="Lee Y.H."/>
            <person name="Choi D."/>
        </authorList>
    </citation>
    <scope>NUCLEOTIDE SEQUENCE [LARGE SCALE GENOMIC DNA]</scope>
    <source>
        <strain evidence="3">cv. CM334</strain>
    </source>
</reference>
<proteinExistence type="predicted"/>
<feature type="region of interest" description="Disordered" evidence="1">
    <location>
        <begin position="25"/>
        <end position="50"/>
    </location>
</feature>
<organism evidence="2 3">
    <name type="scientific">Capsicum annuum</name>
    <name type="common">Capsicum pepper</name>
    <dbReference type="NCBI Taxonomy" id="4072"/>
    <lineage>
        <taxon>Eukaryota</taxon>
        <taxon>Viridiplantae</taxon>
        <taxon>Streptophyta</taxon>
        <taxon>Embryophyta</taxon>
        <taxon>Tracheophyta</taxon>
        <taxon>Spermatophyta</taxon>
        <taxon>Magnoliopsida</taxon>
        <taxon>eudicotyledons</taxon>
        <taxon>Gunneridae</taxon>
        <taxon>Pentapetalae</taxon>
        <taxon>asterids</taxon>
        <taxon>lamiids</taxon>
        <taxon>Solanales</taxon>
        <taxon>Solanaceae</taxon>
        <taxon>Solanoideae</taxon>
        <taxon>Capsiceae</taxon>
        <taxon>Capsicum</taxon>
    </lineage>
</organism>
<evidence type="ECO:0000313" key="3">
    <source>
        <dbReference type="Proteomes" id="UP000222542"/>
    </source>
</evidence>
<accession>A0A2G2ZK40</accession>
<dbReference type="Gramene" id="PHT82295">
    <property type="protein sequence ID" value="PHT82295"/>
    <property type="gene ID" value="T459_15310"/>
</dbReference>
<gene>
    <name evidence="2" type="ORF">T459_15310</name>
</gene>
<name>A0A2G2ZK40_CAPAN</name>
<dbReference type="Proteomes" id="UP000222542">
    <property type="component" value="Unassembled WGS sequence"/>
</dbReference>
<sequence length="100" mass="10450">MPQSHRALLLILDLRLHYQKLETTSFSSVGSSSSNAGLVSAAASASNPDGSSAATFGNFSFGASSSCQEMELGPNSTSKVSSSEEDCPRPYKQTTSPFPN</sequence>
<reference evidence="2 3" key="2">
    <citation type="journal article" date="2017" name="Genome Biol.">
        <title>New reference genome sequences of hot pepper reveal the massive evolution of plant disease-resistance genes by retroduplication.</title>
        <authorList>
            <person name="Kim S."/>
            <person name="Park J."/>
            <person name="Yeom S.I."/>
            <person name="Kim Y.M."/>
            <person name="Seo E."/>
            <person name="Kim K.T."/>
            <person name="Kim M.S."/>
            <person name="Lee J.M."/>
            <person name="Cheong K."/>
            <person name="Shin H.S."/>
            <person name="Kim S.B."/>
            <person name="Han K."/>
            <person name="Lee J."/>
            <person name="Park M."/>
            <person name="Lee H.A."/>
            <person name="Lee H.Y."/>
            <person name="Lee Y."/>
            <person name="Oh S."/>
            <person name="Lee J.H."/>
            <person name="Choi E."/>
            <person name="Choi E."/>
            <person name="Lee S.E."/>
            <person name="Jeon J."/>
            <person name="Kim H."/>
            <person name="Choi G."/>
            <person name="Song H."/>
            <person name="Lee J."/>
            <person name="Lee S.C."/>
            <person name="Kwon J.K."/>
            <person name="Lee H.Y."/>
            <person name="Koo N."/>
            <person name="Hong Y."/>
            <person name="Kim R.W."/>
            <person name="Kang W.H."/>
            <person name="Huh J.H."/>
            <person name="Kang B.C."/>
            <person name="Yang T.J."/>
            <person name="Lee Y.H."/>
            <person name="Bennetzen J.L."/>
            <person name="Choi D."/>
        </authorList>
    </citation>
    <scope>NUCLEOTIDE SEQUENCE [LARGE SCALE GENOMIC DNA]</scope>
    <source>
        <strain evidence="3">cv. CM334</strain>
    </source>
</reference>
<protein>
    <submittedName>
        <fullName evidence="2">Uncharacterized protein</fullName>
    </submittedName>
</protein>
<feature type="region of interest" description="Disordered" evidence="1">
    <location>
        <begin position="66"/>
        <end position="100"/>
    </location>
</feature>
<dbReference type="STRING" id="4072.A0A2G2ZK40"/>
<comment type="caution">
    <text evidence="2">The sequence shown here is derived from an EMBL/GenBank/DDBJ whole genome shotgun (WGS) entry which is preliminary data.</text>
</comment>